<keyword evidence="1 4" id="KW-0349">Heme</keyword>
<keyword evidence="3 4" id="KW-0408">Iron</keyword>
<name>A0A6M1LRH0_9PROT</name>
<evidence type="ECO:0000256" key="1">
    <source>
        <dbReference type="ARBA" id="ARBA00022617"/>
    </source>
</evidence>
<comment type="caution">
    <text evidence="6">The sequence shown here is derived from an EMBL/GenBank/DDBJ whole genome shotgun (WGS) entry which is preliminary data.</text>
</comment>
<evidence type="ECO:0000256" key="4">
    <source>
        <dbReference type="PROSITE-ProRule" id="PRU00433"/>
    </source>
</evidence>
<dbReference type="GO" id="GO:0046872">
    <property type="term" value="F:metal ion binding"/>
    <property type="evidence" value="ECO:0007669"/>
    <property type="project" value="UniProtKB-KW"/>
</dbReference>
<organism evidence="6 7">
    <name type="scientific">Falsiroseomonas algicola</name>
    <dbReference type="NCBI Taxonomy" id="2716930"/>
    <lineage>
        <taxon>Bacteria</taxon>
        <taxon>Pseudomonadati</taxon>
        <taxon>Pseudomonadota</taxon>
        <taxon>Alphaproteobacteria</taxon>
        <taxon>Acetobacterales</taxon>
        <taxon>Roseomonadaceae</taxon>
        <taxon>Falsiroseomonas</taxon>
    </lineage>
</organism>
<dbReference type="InterPro" id="IPR009056">
    <property type="entry name" value="Cyt_c-like_dom"/>
</dbReference>
<dbReference type="SUPFAM" id="SSF46626">
    <property type="entry name" value="Cytochrome c"/>
    <property type="match status" value="1"/>
</dbReference>
<sequence length="189" mass="20870">MCRARAAPARWRRLPACGRRRRATRRIGSRRSRLMFSARASELQPSPLCGARGLVMAILALLLLIPSARADEAPLTATPGDATRGRAIVADRTRGLCLLCHSGPIPEERFQGNLAPPLDGAGLRWTAAELRLRLVDGKRLNPDSIMPSYYRTEGLHRVAPAQRGRPILAAQEIEDVIAYLLTLREEPPR</sequence>
<reference evidence="6 7" key="1">
    <citation type="submission" date="2020-03" db="EMBL/GenBank/DDBJ databases">
        <title>Roseomonas stagni sp. nov., isolated from pond water in Japan.</title>
        <authorList>
            <person name="Furuhata K."/>
            <person name="Miyamoto H."/>
            <person name="Goto K."/>
        </authorList>
    </citation>
    <scope>NUCLEOTIDE SEQUENCE [LARGE SCALE GENOMIC DNA]</scope>
    <source>
        <strain evidence="6 7">PeD5</strain>
    </source>
</reference>
<keyword evidence="7" id="KW-1185">Reference proteome</keyword>
<dbReference type="PROSITE" id="PS51007">
    <property type="entry name" value="CYTC"/>
    <property type="match status" value="1"/>
</dbReference>
<dbReference type="GO" id="GO:0020037">
    <property type="term" value="F:heme binding"/>
    <property type="evidence" value="ECO:0007669"/>
    <property type="project" value="InterPro"/>
</dbReference>
<accession>A0A6M1LRH0</accession>
<proteinExistence type="predicted"/>
<dbReference type="InterPro" id="IPR030999">
    <property type="entry name" value="Thiosulf_SoxX"/>
</dbReference>
<evidence type="ECO:0000313" key="7">
    <source>
        <dbReference type="Proteomes" id="UP000475385"/>
    </source>
</evidence>
<evidence type="ECO:0000256" key="2">
    <source>
        <dbReference type="ARBA" id="ARBA00022723"/>
    </source>
</evidence>
<keyword evidence="2 4" id="KW-0479">Metal-binding</keyword>
<dbReference type="Proteomes" id="UP000475385">
    <property type="component" value="Unassembled WGS sequence"/>
</dbReference>
<feature type="domain" description="Cytochrome c" evidence="5">
    <location>
        <begin position="80"/>
        <end position="184"/>
    </location>
</feature>
<dbReference type="EMBL" id="JAAIKB010000012">
    <property type="protein sequence ID" value="NGM23006.1"/>
    <property type="molecule type" value="Genomic_DNA"/>
</dbReference>
<gene>
    <name evidence="6" type="primary">soxX</name>
    <name evidence="6" type="ORF">G3576_23545</name>
</gene>
<dbReference type="NCBIfam" id="TIGR04485">
    <property type="entry name" value="thiosulf_SoxX"/>
    <property type="match status" value="1"/>
</dbReference>
<evidence type="ECO:0000313" key="6">
    <source>
        <dbReference type="EMBL" id="NGM23006.1"/>
    </source>
</evidence>
<protein>
    <submittedName>
        <fullName evidence="6">Sulfur oxidation c-type cytochrome SoxX</fullName>
    </submittedName>
</protein>
<dbReference type="InterPro" id="IPR036909">
    <property type="entry name" value="Cyt_c-like_dom_sf"/>
</dbReference>
<dbReference type="Gene3D" id="1.10.760.10">
    <property type="entry name" value="Cytochrome c-like domain"/>
    <property type="match status" value="1"/>
</dbReference>
<dbReference type="GO" id="GO:0009055">
    <property type="term" value="F:electron transfer activity"/>
    <property type="evidence" value="ECO:0007669"/>
    <property type="project" value="InterPro"/>
</dbReference>
<dbReference type="AlphaFoldDB" id="A0A6M1LRH0"/>
<evidence type="ECO:0000256" key="3">
    <source>
        <dbReference type="ARBA" id="ARBA00023004"/>
    </source>
</evidence>
<evidence type="ECO:0000259" key="5">
    <source>
        <dbReference type="PROSITE" id="PS51007"/>
    </source>
</evidence>